<accession>A0A6A1V842</accession>
<reference evidence="2 3" key="1">
    <citation type="journal article" date="2019" name="Plant Biotechnol. J.">
        <title>The red bayberry genome and genetic basis of sex determination.</title>
        <authorList>
            <person name="Jia H.M."/>
            <person name="Jia H.J."/>
            <person name="Cai Q.L."/>
            <person name="Wang Y."/>
            <person name="Zhao H.B."/>
            <person name="Yang W.F."/>
            <person name="Wang G.Y."/>
            <person name="Li Y.H."/>
            <person name="Zhan D.L."/>
            <person name="Shen Y.T."/>
            <person name="Niu Q.F."/>
            <person name="Chang L."/>
            <person name="Qiu J."/>
            <person name="Zhao L."/>
            <person name="Xie H.B."/>
            <person name="Fu W.Y."/>
            <person name="Jin J."/>
            <person name="Li X.W."/>
            <person name="Jiao Y."/>
            <person name="Zhou C.C."/>
            <person name="Tu T."/>
            <person name="Chai C.Y."/>
            <person name="Gao J.L."/>
            <person name="Fan L.J."/>
            <person name="van de Weg E."/>
            <person name="Wang J.Y."/>
            <person name="Gao Z.S."/>
        </authorList>
    </citation>
    <scope>NUCLEOTIDE SEQUENCE [LARGE SCALE GENOMIC DNA]</scope>
    <source>
        <tissue evidence="2">Leaves</tissue>
    </source>
</reference>
<keyword evidence="3" id="KW-1185">Reference proteome</keyword>
<dbReference type="Proteomes" id="UP000516437">
    <property type="component" value="Chromosome 6"/>
</dbReference>
<organism evidence="2 3">
    <name type="scientific">Morella rubra</name>
    <name type="common">Chinese bayberry</name>
    <dbReference type="NCBI Taxonomy" id="262757"/>
    <lineage>
        <taxon>Eukaryota</taxon>
        <taxon>Viridiplantae</taxon>
        <taxon>Streptophyta</taxon>
        <taxon>Embryophyta</taxon>
        <taxon>Tracheophyta</taxon>
        <taxon>Spermatophyta</taxon>
        <taxon>Magnoliopsida</taxon>
        <taxon>eudicotyledons</taxon>
        <taxon>Gunneridae</taxon>
        <taxon>Pentapetalae</taxon>
        <taxon>rosids</taxon>
        <taxon>fabids</taxon>
        <taxon>Fagales</taxon>
        <taxon>Myricaceae</taxon>
        <taxon>Morella</taxon>
    </lineage>
</organism>
<proteinExistence type="predicted"/>
<keyword evidence="1" id="KW-0812">Transmembrane</keyword>
<dbReference type="EMBL" id="RXIC02000024">
    <property type="protein sequence ID" value="KAB1209022.1"/>
    <property type="molecule type" value="Genomic_DNA"/>
</dbReference>
<evidence type="ECO:0000313" key="3">
    <source>
        <dbReference type="Proteomes" id="UP000516437"/>
    </source>
</evidence>
<evidence type="ECO:0000256" key="1">
    <source>
        <dbReference type="SAM" id="Phobius"/>
    </source>
</evidence>
<protein>
    <submittedName>
        <fullName evidence="2">Uncharacterized protein</fullName>
    </submittedName>
</protein>
<keyword evidence="1" id="KW-0472">Membrane</keyword>
<dbReference type="PANTHER" id="PTHR34189">
    <property type="entry name" value="TRANSMEMBRANE PROTEIN"/>
    <property type="match status" value="1"/>
</dbReference>
<comment type="caution">
    <text evidence="2">The sequence shown here is derived from an EMBL/GenBank/DDBJ whole genome shotgun (WGS) entry which is preliminary data.</text>
</comment>
<dbReference type="PANTHER" id="PTHR34189:SF10">
    <property type="entry name" value="TRANSMEMBRANE PROTEIN"/>
    <property type="match status" value="1"/>
</dbReference>
<name>A0A6A1V842_9ROSI</name>
<evidence type="ECO:0000313" key="2">
    <source>
        <dbReference type="EMBL" id="KAB1209022.1"/>
    </source>
</evidence>
<feature type="transmembrane region" description="Helical" evidence="1">
    <location>
        <begin position="62"/>
        <end position="80"/>
    </location>
</feature>
<keyword evidence="1" id="KW-1133">Transmembrane helix</keyword>
<gene>
    <name evidence="2" type="ORF">CJ030_MR6G010461</name>
</gene>
<dbReference type="AlphaFoldDB" id="A0A6A1V842"/>
<dbReference type="OrthoDB" id="759788at2759"/>
<sequence length="85" mass="9269">MYRSSSTSRASDEFLVNLVPAEMGSPPQKAASSDDLPIYNSFPDATKKEVAFPNRSPGEETIHLIPLVLVLCGLILWIFSDSSLV</sequence>